<organism evidence="1 2">
    <name type="scientific">Aureobasidium uvarum</name>
    <dbReference type="NCBI Taxonomy" id="2773716"/>
    <lineage>
        <taxon>Eukaryota</taxon>
        <taxon>Fungi</taxon>
        <taxon>Dikarya</taxon>
        <taxon>Ascomycota</taxon>
        <taxon>Pezizomycotina</taxon>
        <taxon>Dothideomycetes</taxon>
        <taxon>Dothideomycetidae</taxon>
        <taxon>Dothideales</taxon>
        <taxon>Saccotheciaceae</taxon>
        <taxon>Aureobasidium</taxon>
    </lineage>
</organism>
<keyword evidence="2" id="KW-1185">Reference proteome</keyword>
<dbReference type="InterPro" id="IPR010856">
    <property type="entry name" value="Gig2-like"/>
</dbReference>
<evidence type="ECO:0000313" key="2">
    <source>
        <dbReference type="Proteomes" id="UP000745764"/>
    </source>
</evidence>
<dbReference type="Proteomes" id="UP000745764">
    <property type="component" value="Unassembled WGS sequence"/>
</dbReference>
<gene>
    <name evidence="1" type="ORF">AWRI4620_LOCUS701</name>
</gene>
<dbReference type="Pfam" id="PF07350">
    <property type="entry name" value="Gig2-like"/>
    <property type="match status" value="1"/>
</dbReference>
<name>A0A9N8K7G3_9PEZI</name>
<dbReference type="AlphaFoldDB" id="A0A9N8K7G3"/>
<dbReference type="PANTHER" id="PTHR30613:SF1">
    <property type="entry name" value="DUF1479 DOMAIN PROTEIN (AFU_ORTHOLOGUE AFUA_5G09280)"/>
    <property type="match status" value="1"/>
</dbReference>
<protein>
    <recommendedName>
        <fullName evidence="3">DUF1479-domain-containing protein</fullName>
    </recommendedName>
</protein>
<dbReference type="EMBL" id="CAINUL010000001">
    <property type="protein sequence ID" value="CAD0106446.1"/>
    <property type="molecule type" value="Genomic_DNA"/>
</dbReference>
<dbReference type="PANTHER" id="PTHR30613">
    <property type="entry name" value="UNCHARACTERIZED PROTEIN YBIU-RELATED"/>
    <property type="match status" value="1"/>
</dbReference>
<dbReference type="Gene3D" id="2.60.120.330">
    <property type="entry name" value="B-lactam Antibiotic, Isopenicillin N Synthase, Chain"/>
    <property type="match status" value="1"/>
</dbReference>
<evidence type="ECO:0000313" key="1">
    <source>
        <dbReference type="EMBL" id="CAD0106446.1"/>
    </source>
</evidence>
<dbReference type="OrthoDB" id="8249012at2759"/>
<comment type="caution">
    <text evidence="1">The sequence shown here is derived from an EMBL/GenBank/DDBJ whole genome shotgun (WGS) entry which is preliminary data.</text>
</comment>
<evidence type="ECO:0008006" key="3">
    <source>
        <dbReference type="Google" id="ProtNLM"/>
    </source>
</evidence>
<dbReference type="SUPFAM" id="SSF51197">
    <property type="entry name" value="Clavaminate synthase-like"/>
    <property type="match status" value="1"/>
</dbReference>
<sequence>MATHAQDREIDTRVVRDSFRRLLDALKEEIAVVKALKSKVIPEIDFKDIKDASASFSAEYKTRGAAVIRHVIPPVEAMEMKEELQKYIAANPQTKAFPTDNPQAYELYWSPAQIRARSHPYLLAAQRFLLSHWHSTNPSALWSTAHPTIYADKLHVRTPGDDALAFGPRVDKDGPERWNPTGYGDSQVYESVWKGRWEDYDPWEISSRLSVNSDLYQGVGGCTMFRAAQGWLSLSTMNAGEGTLLVNPMLKHATAYYLLRPFFSARKGPMDPRTGTFDESFLAPDNWTMDCLETSWLQGASPGKSQELSNVLHPHLELDSTMVHIPEVRPGDYVVWHCDQIHAVDNKHEGTADSSVLYIPACPLTTRNAEFLARQRQAFLEGLPGPDFGGGVGETRHIGRSGLEKVEEASQGKDAGMVAFGLQEWDSSASGLSETQRELFDRANKVLGFYD</sequence>
<accession>A0A9N8K7G3</accession>
<reference evidence="1" key="1">
    <citation type="submission" date="2020-06" db="EMBL/GenBank/DDBJ databases">
        <authorList>
            <person name="Onetto C."/>
        </authorList>
    </citation>
    <scope>NUCLEOTIDE SEQUENCE</scope>
</reference>
<proteinExistence type="predicted"/>
<dbReference type="InterPro" id="IPR027443">
    <property type="entry name" value="IPNS-like_sf"/>
</dbReference>